<dbReference type="Proteomes" id="UP000541444">
    <property type="component" value="Unassembled WGS sequence"/>
</dbReference>
<sequence>MDWNISRDSDDVLVVPRNKEKTSDQSQLDSWFQWAEGSNGLSNMCGKFPRTEYGDGFSDDWLYDQLDGLRAMDQTDNFFMSSLPGTILPTVENVYQPVPVIPDSKCSVVPFFENNPLTEVVIGSSDYLNTPPLSTDWNILGDTIPNFMLLDPEKKKATLPRKTTVSVVLAPEKFYIEDIPVEVEISSEVTVLKELAVVMTQKTRICFRDALYRFAKSTESKHLQSQCQCQSQSQSINVEVTMKKPRSDKVKLIELESNNFDMTIASLMFNENSCDAQAQSCVTSVDLSEDATTATSSTT</sequence>
<dbReference type="InterPro" id="IPR039928">
    <property type="entry name" value="LNK"/>
</dbReference>
<comment type="caution">
    <text evidence="1">The sequence shown here is derived from an EMBL/GenBank/DDBJ whole genome shotgun (WGS) entry which is preliminary data.</text>
</comment>
<gene>
    <name evidence="1" type="ORF">GIB67_000605</name>
</gene>
<dbReference type="EMBL" id="JACGCM010000201">
    <property type="protein sequence ID" value="KAF6175284.1"/>
    <property type="molecule type" value="Genomic_DNA"/>
</dbReference>
<proteinExistence type="predicted"/>
<name>A0A7J7P806_9MAGN</name>
<dbReference type="OrthoDB" id="1939712at2759"/>
<organism evidence="1 2">
    <name type="scientific">Kingdonia uniflora</name>
    <dbReference type="NCBI Taxonomy" id="39325"/>
    <lineage>
        <taxon>Eukaryota</taxon>
        <taxon>Viridiplantae</taxon>
        <taxon>Streptophyta</taxon>
        <taxon>Embryophyta</taxon>
        <taxon>Tracheophyta</taxon>
        <taxon>Spermatophyta</taxon>
        <taxon>Magnoliopsida</taxon>
        <taxon>Ranunculales</taxon>
        <taxon>Circaeasteraceae</taxon>
        <taxon>Kingdonia</taxon>
    </lineage>
</organism>
<dbReference type="AlphaFoldDB" id="A0A7J7P806"/>
<dbReference type="GO" id="GO:0007623">
    <property type="term" value="P:circadian rhythm"/>
    <property type="evidence" value="ECO:0007669"/>
    <property type="project" value="InterPro"/>
</dbReference>
<reference evidence="1 2" key="1">
    <citation type="journal article" date="2020" name="IScience">
        <title>Genome Sequencing of the Endangered Kingdonia uniflora (Circaeasteraceae, Ranunculales) Reveals Potential Mechanisms of Evolutionary Specialization.</title>
        <authorList>
            <person name="Sun Y."/>
            <person name="Deng T."/>
            <person name="Zhang A."/>
            <person name="Moore M.J."/>
            <person name="Landis J.B."/>
            <person name="Lin N."/>
            <person name="Zhang H."/>
            <person name="Zhang X."/>
            <person name="Huang J."/>
            <person name="Zhang X."/>
            <person name="Sun H."/>
            <person name="Wang H."/>
        </authorList>
    </citation>
    <scope>NUCLEOTIDE SEQUENCE [LARGE SCALE GENOMIC DNA]</scope>
    <source>
        <strain evidence="1">TB1705</strain>
        <tissue evidence="1">Leaf</tissue>
    </source>
</reference>
<evidence type="ECO:0000313" key="2">
    <source>
        <dbReference type="Proteomes" id="UP000541444"/>
    </source>
</evidence>
<evidence type="ECO:0000313" key="1">
    <source>
        <dbReference type="EMBL" id="KAF6175284.1"/>
    </source>
</evidence>
<keyword evidence="2" id="KW-1185">Reference proteome</keyword>
<dbReference type="GO" id="GO:0006355">
    <property type="term" value="P:regulation of DNA-templated transcription"/>
    <property type="evidence" value="ECO:0007669"/>
    <property type="project" value="InterPro"/>
</dbReference>
<dbReference type="PANTHER" id="PTHR33334:SF10">
    <property type="entry name" value="PROTEIN LNK4"/>
    <property type="match status" value="1"/>
</dbReference>
<accession>A0A7J7P806</accession>
<protein>
    <submittedName>
        <fullName evidence="1">Uncharacterized protein</fullName>
    </submittedName>
</protein>
<dbReference type="PANTHER" id="PTHR33334">
    <property type="entry name" value="PROTEIN LNK1"/>
    <property type="match status" value="1"/>
</dbReference>